<feature type="binding site" evidence="6">
    <location>
        <position position="35"/>
    </location>
    <ligand>
        <name>ATP</name>
        <dbReference type="ChEBI" id="CHEBI:30616"/>
    </ligand>
</feature>
<comment type="subunit">
    <text evidence="1">Monomer.</text>
</comment>
<dbReference type="PROSITE" id="PS00107">
    <property type="entry name" value="PROTEIN_KINASE_ATP"/>
    <property type="match status" value="1"/>
</dbReference>
<dbReference type="SMART" id="SM00220">
    <property type="entry name" value="S_TKc"/>
    <property type="match status" value="1"/>
</dbReference>
<keyword evidence="3" id="KW-0106">Calcium</keyword>
<evidence type="ECO:0000313" key="12">
    <source>
        <dbReference type="EMBL" id="CAL4794530.1"/>
    </source>
</evidence>
<keyword evidence="12" id="KW-0808">Transferase</keyword>
<sequence>MTDDYESLPQVLGTGYNGEVKLARCRHTGAKFAVKAFKLRGVSKEKRKELESEAEIFLAMDHPHVASLTDVYESEEQLYLVMECMQGGELFDRVVQRKRFTEKDAAKAIYQMLLAVNYIHSHDIVHRDIKLENFLYEAKDSDHLKLIDFGFSKIWQPNTTMAVSCGTLAYVAPEVLDKSYTSQCDLWSLGVVAFVLLFGYMPFSGAESKQIRDIKDGNFTKKPAIWGKASENCKDFVQSLLVVDPKKRMSASEEQVIDQGMIEDLCNFAKVSVFRRACLGVLSWSLGVEERKQVRDAFLQIDKDRSGTITINEFKQAVEANLEIDDETLEKAFRALDANHKDEVNYHEFLAAMATWSKRDLGDGIGVQMEDVAVTSHVEVPQEDDVKVSHHHICCSEGCRFQ</sequence>
<dbReference type="CDD" id="cd00051">
    <property type="entry name" value="EFh"/>
    <property type="match status" value="1"/>
</dbReference>
<keyword evidence="13" id="KW-1185">Reference proteome</keyword>
<dbReference type="FunFam" id="1.10.510.10:FF:000571">
    <property type="entry name" value="Maternal embryonic leucine zipper kinase"/>
    <property type="match status" value="1"/>
</dbReference>
<dbReference type="GO" id="GO:0005509">
    <property type="term" value="F:calcium ion binding"/>
    <property type="evidence" value="ECO:0007669"/>
    <property type="project" value="InterPro"/>
</dbReference>
<keyword evidence="7" id="KW-0723">Serine/threonine-protein kinase</keyword>
<evidence type="ECO:0000256" key="4">
    <source>
        <dbReference type="ARBA" id="ARBA00022840"/>
    </source>
</evidence>
<evidence type="ECO:0000256" key="1">
    <source>
        <dbReference type="ARBA" id="ARBA00011245"/>
    </source>
</evidence>
<feature type="domain" description="Protein kinase" evidence="8">
    <location>
        <begin position="6"/>
        <end position="262"/>
    </location>
</feature>
<feature type="domain" description="EF-hand" evidence="9">
    <location>
        <begin position="289"/>
        <end position="324"/>
    </location>
</feature>
<dbReference type="AlphaFoldDB" id="A0A9P1DEL4"/>
<dbReference type="InterPro" id="IPR018247">
    <property type="entry name" value="EF_Hand_1_Ca_BS"/>
</dbReference>
<evidence type="ECO:0000259" key="8">
    <source>
        <dbReference type="PROSITE" id="PS50011"/>
    </source>
</evidence>
<dbReference type="InterPro" id="IPR011992">
    <property type="entry name" value="EF-hand-dom_pair"/>
</dbReference>
<dbReference type="EMBL" id="CAMXCT030004001">
    <property type="protein sequence ID" value="CAL4794530.1"/>
    <property type="molecule type" value="Genomic_DNA"/>
</dbReference>
<protein>
    <submittedName>
        <fullName evidence="12">Calcium-dependent protein kinase 12 (Calcium-dependent protein kinase isoform CDPK9) (AtCDPK9)</fullName>
    </submittedName>
</protein>
<name>A0A9P1DEL4_9DINO</name>
<evidence type="ECO:0000256" key="2">
    <source>
        <dbReference type="ARBA" id="ARBA00022741"/>
    </source>
</evidence>
<dbReference type="Gene3D" id="1.10.510.10">
    <property type="entry name" value="Transferase(Phosphotransferase) domain 1"/>
    <property type="match status" value="1"/>
</dbReference>
<dbReference type="PANTHER" id="PTHR24347">
    <property type="entry name" value="SERINE/THREONINE-PROTEIN KINASE"/>
    <property type="match status" value="1"/>
</dbReference>
<keyword evidence="2 6" id="KW-0547">Nucleotide-binding</keyword>
<feature type="domain" description="EF-hand" evidence="9">
    <location>
        <begin position="325"/>
        <end position="359"/>
    </location>
</feature>
<dbReference type="PROSITE" id="PS00018">
    <property type="entry name" value="EF_HAND_1"/>
    <property type="match status" value="1"/>
</dbReference>
<evidence type="ECO:0000256" key="6">
    <source>
        <dbReference type="PROSITE-ProRule" id="PRU10141"/>
    </source>
</evidence>
<dbReference type="EMBL" id="CAMXCT010004001">
    <property type="protein sequence ID" value="CAI4007218.1"/>
    <property type="molecule type" value="Genomic_DNA"/>
</dbReference>
<evidence type="ECO:0000256" key="5">
    <source>
        <dbReference type="ARBA" id="ARBA00024334"/>
    </source>
</evidence>
<gene>
    <name evidence="10" type="ORF">C1SCF055_LOCUS32785</name>
</gene>
<keyword evidence="12" id="KW-0418">Kinase</keyword>
<comment type="similarity">
    <text evidence="5">Belongs to the protein kinase superfamily. Ser/Thr protein kinase family. CDPK subfamily.</text>
</comment>
<evidence type="ECO:0000313" key="13">
    <source>
        <dbReference type="Proteomes" id="UP001152797"/>
    </source>
</evidence>
<dbReference type="InterPro" id="IPR002048">
    <property type="entry name" value="EF_hand_dom"/>
</dbReference>
<dbReference type="GO" id="GO:0004674">
    <property type="term" value="F:protein serine/threonine kinase activity"/>
    <property type="evidence" value="ECO:0007669"/>
    <property type="project" value="UniProtKB-KW"/>
</dbReference>
<dbReference type="InterPro" id="IPR008271">
    <property type="entry name" value="Ser/Thr_kinase_AS"/>
</dbReference>
<evidence type="ECO:0000313" key="11">
    <source>
        <dbReference type="EMBL" id="CAL1160593.1"/>
    </source>
</evidence>
<reference evidence="10" key="1">
    <citation type="submission" date="2022-10" db="EMBL/GenBank/DDBJ databases">
        <authorList>
            <person name="Chen Y."/>
            <person name="Dougan E. K."/>
            <person name="Chan C."/>
            <person name="Rhodes N."/>
            <person name="Thang M."/>
        </authorList>
    </citation>
    <scope>NUCLEOTIDE SEQUENCE</scope>
</reference>
<comment type="caution">
    <text evidence="10">The sequence shown here is derived from an EMBL/GenBank/DDBJ whole genome shotgun (WGS) entry which is preliminary data.</text>
</comment>
<accession>A0A9P1DEL4</accession>
<dbReference type="PROSITE" id="PS50222">
    <property type="entry name" value="EF_HAND_2"/>
    <property type="match status" value="2"/>
</dbReference>
<organism evidence="10">
    <name type="scientific">Cladocopium goreaui</name>
    <dbReference type="NCBI Taxonomy" id="2562237"/>
    <lineage>
        <taxon>Eukaryota</taxon>
        <taxon>Sar</taxon>
        <taxon>Alveolata</taxon>
        <taxon>Dinophyceae</taxon>
        <taxon>Suessiales</taxon>
        <taxon>Symbiodiniaceae</taxon>
        <taxon>Cladocopium</taxon>
    </lineage>
</organism>
<dbReference type="Gene3D" id="3.30.200.20">
    <property type="entry name" value="Phosphorylase Kinase, domain 1"/>
    <property type="match status" value="1"/>
</dbReference>
<evidence type="ECO:0000313" key="10">
    <source>
        <dbReference type="EMBL" id="CAI4007218.1"/>
    </source>
</evidence>
<dbReference type="EMBL" id="CAMXCT020004001">
    <property type="protein sequence ID" value="CAL1160593.1"/>
    <property type="molecule type" value="Genomic_DNA"/>
</dbReference>
<dbReference type="PROSITE" id="PS50011">
    <property type="entry name" value="PROTEIN_KINASE_DOM"/>
    <property type="match status" value="1"/>
</dbReference>
<dbReference type="GO" id="GO:0005524">
    <property type="term" value="F:ATP binding"/>
    <property type="evidence" value="ECO:0007669"/>
    <property type="project" value="UniProtKB-UniRule"/>
</dbReference>
<proteinExistence type="inferred from homology"/>
<dbReference type="CDD" id="cd05117">
    <property type="entry name" value="STKc_CAMK"/>
    <property type="match status" value="1"/>
</dbReference>
<reference evidence="11" key="2">
    <citation type="submission" date="2024-04" db="EMBL/GenBank/DDBJ databases">
        <authorList>
            <person name="Chen Y."/>
            <person name="Shah S."/>
            <person name="Dougan E. K."/>
            <person name="Thang M."/>
            <person name="Chan C."/>
        </authorList>
    </citation>
    <scope>NUCLEOTIDE SEQUENCE [LARGE SCALE GENOMIC DNA]</scope>
</reference>
<keyword evidence="4 6" id="KW-0067">ATP-binding</keyword>
<evidence type="ECO:0000256" key="7">
    <source>
        <dbReference type="RuleBase" id="RU000304"/>
    </source>
</evidence>
<dbReference type="Gene3D" id="1.10.238.10">
    <property type="entry name" value="EF-hand"/>
    <property type="match status" value="2"/>
</dbReference>
<dbReference type="SMART" id="SM00054">
    <property type="entry name" value="EFh"/>
    <property type="match status" value="2"/>
</dbReference>
<dbReference type="OrthoDB" id="40902at2759"/>
<dbReference type="InterPro" id="IPR011009">
    <property type="entry name" value="Kinase-like_dom_sf"/>
</dbReference>
<dbReference type="PROSITE" id="PS00108">
    <property type="entry name" value="PROTEIN_KINASE_ST"/>
    <property type="match status" value="1"/>
</dbReference>
<dbReference type="Proteomes" id="UP001152797">
    <property type="component" value="Unassembled WGS sequence"/>
</dbReference>
<evidence type="ECO:0000259" key="9">
    <source>
        <dbReference type="PROSITE" id="PS50222"/>
    </source>
</evidence>
<dbReference type="Pfam" id="PF00069">
    <property type="entry name" value="Pkinase"/>
    <property type="match status" value="1"/>
</dbReference>
<dbReference type="SUPFAM" id="SSF47473">
    <property type="entry name" value="EF-hand"/>
    <property type="match status" value="1"/>
</dbReference>
<dbReference type="SUPFAM" id="SSF56112">
    <property type="entry name" value="Protein kinase-like (PK-like)"/>
    <property type="match status" value="1"/>
</dbReference>
<dbReference type="Pfam" id="PF13499">
    <property type="entry name" value="EF-hand_7"/>
    <property type="match status" value="1"/>
</dbReference>
<dbReference type="InterPro" id="IPR000719">
    <property type="entry name" value="Prot_kinase_dom"/>
</dbReference>
<evidence type="ECO:0000256" key="3">
    <source>
        <dbReference type="ARBA" id="ARBA00022837"/>
    </source>
</evidence>
<dbReference type="InterPro" id="IPR017441">
    <property type="entry name" value="Protein_kinase_ATP_BS"/>
</dbReference>